<evidence type="ECO:0000256" key="4">
    <source>
        <dbReference type="ARBA" id="ARBA00022475"/>
    </source>
</evidence>
<sequence length="616" mass="70302">MKTSKVKLKHQIWLIFFFSIVIFTVMEIYFFHSFSNLTQKRAATYGNQMIEQTRRKIDTVFNDIRVSTGIAVNSKLIQEFSVEVDDYKRAFDSGPYALDLMEYMRSFNSYVNGIVINDIKGRRLHSLDSASGDIFFINPYDTFIQKYKDDPLLRERGRFTTILKDVRTGTEQFFYIAPIVENIGGVYFSQITGYCTVMVNMDKLQGLVEDTEFTQSSTLYILNNRDEVIASTNSSARGTLFREVLAMDKDSLLHGVKTTIDGEEILVQVKGLEQADGWRVVSMIPVHELTADMAPMRKVSIIVGIGIILTMLLTGSFFMNNLMRPLMGLVMDMKRVARKDMGFRIKVRFTNEVGLLARDINRMMDEMEEMARDMFATQARLYESELSQKQAEFAALQSQINPHFLYNTLNCISSIGLEYGSREIAQITYCMSKIFRYSIKKDNLVQIGEEVDCIQAYMKIISIRYENKFSMELEVEERLLSMKTPKMILQPIVENSVYHGLERMDQGGRLLLTGSTDVHGDVTFCITDTGRGMEPEELAALQAKLSTDYPERTSDGQPAQGIGLTNIHHRLRMLFGEGYGLTVESRFGQGTTVTVKIPQLPFDCNTIEEIRQTEGM</sequence>
<comment type="subcellular location">
    <subcellularLocation>
        <location evidence="2">Cell membrane</location>
        <topology evidence="2">Multi-pass membrane protein</topology>
    </subcellularLocation>
</comment>
<evidence type="ECO:0000256" key="10">
    <source>
        <dbReference type="SAM" id="Phobius"/>
    </source>
</evidence>
<dbReference type="CDD" id="cd06225">
    <property type="entry name" value="HAMP"/>
    <property type="match status" value="1"/>
</dbReference>
<evidence type="ECO:0000313" key="13">
    <source>
        <dbReference type="Proteomes" id="UP000711047"/>
    </source>
</evidence>
<dbReference type="GO" id="GO:0016301">
    <property type="term" value="F:kinase activity"/>
    <property type="evidence" value="ECO:0007669"/>
    <property type="project" value="UniProtKB-KW"/>
</dbReference>
<reference evidence="12 13" key="1">
    <citation type="submission" date="2020-05" db="EMBL/GenBank/DDBJ databases">
        <title>Paenibacillus glebae, sp. nov., Paenibacillus humi sp. nov., Paenibacillus pedi sp. nov., Paenibacillus terrestris sp. nov. and Paenibacillus terricola sp. nov., isolated from a forest top soil sample.</title>
        <authorList>
            <person name="Qi S."/>
            <person name="Carlier A."/>
            <person name="Cnockaert M."/>
            <person name="Vandamme P."/>
        </authorList>
    </citation>
    <scope>NUCLEOTIDE SEQUENCE [LARGE SCALE GENOMIC DNA]</scope>
    <source>
        <strain evidence="12 13">LMG 29502</strain>
    </source>
</reference>
<comment type="caution">
    <text evidence="12">The sequence shown here is derived from an EMBL/GenBank/DDBJ whole genome shotgun (WGS) entry which is preliminary data.</text>
</comment>
<dbReference type="InterPro" id="IPR036890">
    <property type="entry name" value="HATPase_C_sf"/>
</dbReference>
<dbReference type="EMBL" id="JABMKX010000001">
    <property type="protein sequence ID" value="NQX44327.1"/>
    <property type="molecule type" value="Genomic_DNA"/>
</dbReference>
<dbReference type="Pfam" id="PF00672">
    <property type="entry name" value="HAMP"/>
    <property type="match status" value="1"/>
</dbReference>
<dbReference type="PANTHER" id="PTHR34220:SF7">
    <property type="entry name" value="SENSOR HISTIDINE KINASE YPDA"/>
    <property type="match status" value="1"/>
</dbReference>
<keyword evidence="6" id="KW-0808">Transferase</keyword>
<evidence type="ECO:0000313" key="12">
    <source>
        <dbReference type="EMBL" id="NQX44327.1"/>
    </source>
</evidence>
<protein>
    <recommendedName>
        <fullName evidence="3">histidine kinase</fullName>
        <ecNumber evidence="3">2.7.13.3</ecNumber>
    </recommendedName>
</protein>
<dbReference type="EC" id="2.7.13.3" evidence="3"/>
<dbReference type="PROSITE" id="PS50885">
    <property type="entry name" value="HAMP"/>
    <property type="match status" value="1"/>
</dbReference>
<keyword evidence="8" id="KW-0902">Two-component regulatory system</keyword>
<organism evidence="12 13">
    <name type="scientific">Paenibacillus tritici</name>
    <dbReference type="NCBI Taxonomy" id="1873425"/>
    <lineage>
        <taxon>Bacteria</taxon>
        <taxon>Bacillati</taxon>
        <taxon>Bacillota</taxon>
        <taxon>Bacilli</taxon>
        <taxon>Bacillales</taxon>
        <taxon>Paenibacillaceae</taxon>
        <taxon>Paenibacillus</taxon>
    </lineage>
</organism>
<keyword evidence="10" id="KW-0812">Transmembrane</keyword>
<evidence type="ECO:0000256" key="7">
    <source>
        <dbReference type="ARBA" id="ARBA00022777"/>
    </source>
</evidence>
<evidence type="ECO:0000256" key="5">
    <source>
        <dbReference type="ARBA" id="ARBA00022553"/>
    </source>
</evidence>
<dbReference type="InterPro" id="IPR050640">
    <property type="entry name" value="Bact_2-comp_sensor_kinase"/>
</dbReference>
<dbReference type="PRINTS" id="PR00344">
    <property type="entry name" value="BCTRLSENSOR"/>
</dbReference>
<dbReference type="Proteomes" id="UP000711047">
    <property type="component" value="Unassembled WGS sequence"/>
</dbReference>
<feature type="transmembrane region" description="Helical" evidence="10">
    <location>
        <begin position="299"/>
        <end position="319"/>
    </location>
</feature>
<dbReference type="Gene3D" id="6.10.340.10">
    <property type="match status" value="1"/>
</dbReference>
<dbReference type="InterPro" id="IPR003594">
    <property type="entry name" value="HATPase_dom"/>
</dbReference>
<dbReference type="InterPro" id="IPR003660">
    <property type="entry name" value="HAMP_dom"/>
</dbReference>
<dbReference type="Gene3D" id="3.30.450.20">
    <property type="entry name" value="PAS domain"/>
    <property type="match status" value="2"/>
</dbReference>
<dbReference type="SMART" id="SM00387">
    <property type="entry name" value="HATPase_c"/>
    <property type="match status" value="1"/>
</dbReference>
<feature type="transmembrane region" description="Helical" evidence="10">
    <location>
        <begin position="12"/>
        <end position="31"/>
    </location>
</feature>
<keyword evidence="9 10" id="KW-0472">Membrane</keyword>
<keyword evidence="5" id="KW-0597">Phosphoprotein</keyword>
<evidence type="ECO:0000256" key="6">
    <source>
        <dbReference type="ARBA" id="ARBA00022679"/>
    </source>
</evidence>
<name>A0ABX2DJ36_9BACL</name>
<dbReference type="Gene3D" id="3.30.565.10">
    <property type="entry name" value="Histidine kinase-like ATPase, C-terminal domain"/>
    <property type="match status" value="1"/>
</dbReference>
<keyword evidence="13" id="KW-1185">Reference proteome</keyword>
<proteinExistence type="predicted"/>
<evidence type="ECO:0000256" key="1">
    <source>
        <dbReference type="ARBA" id="ARBA00000085"/>
    </source>
</evidence>
<evidence type="ECO:0000256" key="9">
    <source>
        <dbReference type="ARBA" id="ARBA00023136"/>
    </source>
</evidence>
<dbReference type="PANTHER" id="PTHR34220">
    <property type="entry name" value="SENSOR HISTIDINE KINASE YPDA"/>
    <property type="match status" value="1"/>
</dbReference>
<evidence type="ECO:0000256" key="2">
    <source>
        <dbReference type="ARBA" id="ARBA00004651"/>
    </source>
</evidence>
<dbReference type="InterPro" id="IPR004358">
    <property type="entry name" value="Sig_transdc_His_kin-like_C"/>
</dbReference>
<dbReference type="SUPFAM" id="SSF55874">
    <property type="entry name" value="ATPase domain of HSP90 chaperone/DNA topoisomerase II/histidine kinase"/>
    <property type="match status" value="1"/>
</dbReference>
<feature type="domain" description="HAMP" evidence="11">
    <location>
        <begin position="320"/>
        <end position="372"/>
    </location>
</feature>
<keyword evidence="10" id="KW-1133">Transmembrane helix</keyword>
<keyword evidence="4" id="KW-1003">Cell membrane</keyword>
<accession>A0ABX2DJ36</accession>
<dbReference type="RefSeq" id="WP_173127550.1">
    <property type="nucleotide sequence ID" value="NZ_JABMKX010000001.1"/>
</dbReference>
<keyword evidence="7 12" id="KW-0418">Kinase</keyword>
<evidence type="ECO:0000256" key="8">
    <source>
        <dbReference type="ARBA" id="ARBA00023012"/>
    </source>
</evidence>
<dbReference type="Pfam" id="PF02518">
    <property type="entry name" value="HATPase_c"/>
    <property type="match status" value="1"/>
</dbReference>
<dbReference type="SUPFAM" id="SSF158472">
    <property type="entry name" value="HAMP domain-like"/>
    <property type="match status" value="1"/>
</dbReference>
<evidence type="ECO:0000259" key="11">
    <source>
        <dbReference type="PROSITE" id="PS50885"/>
    </source>
</evidence>
<dbReference type="InterPro" id="IPR010559">
    <property type="entry name" value="Sig_transdc_His_kin_internal"/>
</dbReference>
<comment type="catalytic activity">
    <reaction evidence="1">
        <text>ATP + protein L-histidine = ADP + protein N-phospho-L-histidine.</text>
        <dbReference type="EC" id="2.7.13.3"/>
    </reaction>
</comment>
<evidence type="ECO:0000256" key="3">
    <source>
        <dbReference type="ARBA" id="ARBA00012438"/>
    </source>
</evidence>
<dbReference type="Pfam" id="PF06580">
    <property type="entry name" value="His_kinase"/>
    <property type="match status" value="1"/>
</dbReference>
<gene>
    <name evidence="12" type="ORF">HQN87_03195</name>
</gene>
<dbReference type="SMART" id="SM00304">
    <property type="entry name" value="HAMP"/>
    <property type="match status" value="1"/>
</dbReference>